<keyword evidence="6" id="KW-0812">Transmembrane</keyword>
<dbReference type="Pfam" id="PF00535">
    <property type="entry name" value="Glycos_transf_2"/>
    <property type="match status" value="1"/>
</dbReference>
<comment type="similarity">
    <text evidence="2">Belongs to the glycosyltransferase 2 family.</text>
</comment>
<dbReference type="InterPro" id="IPR029058">
    <property type="entry name" value="AB_hydrolase_fold"/>
</dbReference>
<keyword evidence="6" id="KW-1133">Transmembrane helix</keyword>
<evidence type="ECO:0008006" key="11">
    <source>
        <dbReference type="Google" id="ProtNLM"/>
    </source>
</evidence>
<evidence type="ECO:0000256" key="5">
    <source>
        <dbReference type="ARBA" id="ARBA00022842"/>
    </source>
</evidence>
<dbReference type="InterPro" id="IPR029044">
    <property type="entry name" value="Nucleotide-diphossugar_trans"/>
</dbReference>
<dbReference type="Proteomes" id="UP000179003">
    <property type="component" value="Unassembled WGS sequence"/>
</dbReference>
<dbReference type="InterPro" id="IPR050256">
    <property type="entry name" value="Glycosyltransferase_2"/>
</dbReference>
<keyword evidence="5" id="KW-0460">Magnesium</keyword>
<evidence type="ECO:0000259" key="7">
    <source>
        <dbReference type="Pfam" id="PF00535"/>
    </source>
</evidence>
<evidence type="ECO:0000256" key="3">
    <source>
        <dbReference type="ARBA" id="ARBA00022676"/>
    </source>
</evidence>
<accession>A0A1F5EH51</accession>
<dbReference type="EMBL" id="MFAE01000015">
    <property type="protein sequence ID" value="OGD66695.1"/>
    <property type="molecule type" value="Genomic_DNA"/>
</dbReference>
<dbReference type="CDD" id="cd04179">
    <property type="entry name" value="DPM_DPG-synthase_like"/>
    <property type="match status" value="1"/>
</dbReference>
<reference evidence="9 10" key="1">
    <citation type="journal article" date="2016" name="Nat. Commun.">
        <title>Thousands of microbial genomes shed light on interconnected biogeochemical processes in an aquifer system.</title>
        <authorList>
            <person name="Anantharaman K."/>
            <person name="Brown C.T."/>
            <person name="Hug L.A."/>
            <person name="Sharon I."/>
            <person name="Castelle C.J."/>
            <person name="Probst A.J."/>
            <person name="Thomas B.C."/>
            <person name="Singh A."/>
            <person name="Wilkins M.J."/>
            <person name="Karaoz U."/>
            <person name="Brodie E.L."/>
            <person name="Williams K.H."/>
            <person name="Hubbard S.S."/>
            <person name="Banfield J.F."/>
        </authorList>
    </citation>
    <scope>NUCLEOTIDE SEQUENCE [LARGE SCALE GENOMIC DNA]</scope>
</reference>
<dbReference type="STRING" id="1797582.A2442_00210"/>
<proteinExistence type="inferred from homology"/>
<dbReference type="InterPro" id="IPR001173">
    <property type="entry name" value="Glyco_trans_2-like"/>
</dbReference>
<keyword evidence="6" id="KW-0472">Membrane</keyword>
<dbReference type="SUPFAM" id="SSF53448">
    <property type="entry name" value="Nucleotide-diphospho-sugar transferases"/>
    <property type="match status" value="1"/>
</dbReference>
<dbReference type="Pfam" id="PF12146">
    <property type="entry name" value="Hydrolase_4"/>
    <property type="match status" value="1"/>
</dbReference>
<keyword evidence="4" id="KW-0808">Transferase</keyword>
<dbReference type="PANTHER" id="PTHR48090:SF10">
    <property type="entry name" value="GLUCOSYL-3-PHOSPHOGLYCERATE SYNTHASE"/>
    <property type="match status" value="1"/>
</dbReference>
<evidence type="ECO:0000313" key="10">
    <source>
        <dbReference type="Proteomes" id="UP000179003"/>
    </source>
</evidence>
<comment type="cofactor">
    <cofactor evidence="1">
        <name>Mg(2+)</name>
        <dbReference type="ChEBI" id="CHEBI:18420"/>
    </cofactor>
</comment>
<feature type="domain" description="Serine aminopeptidase S33" evidence="8">
    <location>
        <begin position="19"/>
        <end position="229"/>
    </location>
</feature>
<dbReference type="AlphaFoldDB" id="A0A1F5EH51"/>
<evidence type="ECO:0000313" key="9">
    <source>
        <dbReference type="EMBL" id="OGD66695.1"/>
    </source>
</evidence>
<name>A0A1F5EH51_9BACT</name>
<sequence>MARKKIKSIEITADSNREFFLIHGYTGSPTNFDPLLYQLNKKFNANVRVILLPGHGTKISDLDKVTYEDFMGKLTEEVGKDIKKGREIILGGVSLGGIFSLILASQYPVKGVFDVGSPYNLKFPFNIHGIEMLGKFKKYWKKRRKSFEEAEARKGLFSYAYMHINGLSIVKQASRELRKNIKNITCPVLTIHSTRDPIGHYSSLKEIQNNVSSVIKESKMFSTKTHNEFFSTDRDEINNEIINFIEKKNIFFESKKLPKKVAAIIPAYNEAERIESVLKAIASTENIDEIIVVDDGSTDSTEEIVKKFKNVKYIRNNINIGKAGSMDRGVQSTDADILFFCDADLIGITPEIISQIIRPVVDEEFSMFIGIRGNLMQKTIHLFAINSGERVLTREVWKKLPQYFKYKYRVEAGLNYYVKKYFNGFGFKVFNYSQPTKEKKYGFVRGTILRWGMNLDVLLAYSREIFEESLGNSSKGND</sequence>
<dbReference type="GO" id="GO:0016757">
    <property type="term" value="F:glycosyltransferase activity"/>
    <property type="evidence" value="ECO:0007669"/>
    <property type="project" value="UniProtKB-KW"/>
</dbReference>
<dbReference type="Gene3D" id="3.40.50.1820">
    <property type="entry name" value="alpha/beta hydrolase"/>
    <property type="match status" value="1"/>
</dbReference>
<dbReference type="SUPFAM" id="SSF53474">
    <property type="entry name" value="alpha/beta-Hydrolases"/>
    <property type="match status" value="1"/>
</dbReference>
<dbReference type="PANTHER" id="PTHR48090">
    <property type="entry name" value="UNDECAPRENYL-PHOSPHATE 4-DEOXY-4-FORMAMIDO-L-ARABINOSE TRANSFERASE-RELATED"/>
    <property type="match status" value="1"/>
</dbReference>
<evidence type="ECO:0000256" key="2">
    <source>
        <dbReference type="ARBA" id="ARBA00006739"/>
    </source>
</evidence>
<evidence type="ECO:0000256" key="1">
    <source>
        <dbReference type="ARBA" id="ARBA00001946"/>
    </source>
</evidence>
<evidence type="ECO:0000256" key="4">
    <source>
        <dbReference type="ARBA" id="ARBA00022679"/>
    </source>
</evidence>
<dbReference type="InterPro" id="IPR022742">
    <property type="entry name" value="Hydrolase_4"/>
</dbReference>
<feature type="domain" description="Glycosyltransferase 2-like" evidence="7">
    <location>
        <begin position="263"/>
        <end position="373"/>
    </location>
</feature>
<feature type="transmembrane region" description="Helical" evidence="6">
    <location>
        <begin position="88"/>
        <end position="107"/>
    </location>
</feature>
<gene>
    <name evidence="9" type="ORF">A2442_00210</name>
</gene>
<keyword evidence="3" id="KW-0328">Glycosyltransferase</keyword>
<evidence type="ECO:0000256" key="6">
    <source>
        <dbReference type="SAM" id="Phobius"/>
    </source>
</evidence>
<dbReference type="Gene3D" id="3.90.550.10">
    <property type="entry name" value="Spore Coat Polysaccharide Biosynthesis Protein SpsA, Chain A"/>
    <property type="match status" value="1"/>
</dbReference>
<evidence type="ECO:0000259" key="8">
    <source>
        <dbReference type="Pfam" id="PF12146"/>
    </source>
</evidence>
<organism evidence="9 10">
    <name type="scientific">Candidatus Campbellbacteria bacterium RIFOXYC2_FULL_35_25</name>
    <dbReference type="NCBI Taxonomy" id="1797582"/>
    <lineage>
        <taxon>Bacteria</taxon>
        <taxon>Candidatus Campbelliibacteriota</taxon>
    </lineage>
</organism>
<comment type="caution">
    <text evidence="9">The sequence shown here is derived from an EMBL/GenBank/DDBJ whole genome shotgun (WGS) entry which is preliminary data.</text>
</comment>
<protein>
    <recommendedName>
        <fullName evidence="11">Glycosyltransferase 2-like domain-containing protein</fullName>
    </recommendedName>
</protein>